<dbReference type="AlphaFoldDB" id="A0AA36FMZ5"/>
<dbReference type="EMBL" id="OX597836">
    <property type="protein sequence ID" value="CAI9739718.1"/>
    <property type="molecule type" value="Genomic_DNA"/>
</dbReference>
<sequence>MMFRVVSDIGIGADVGIDVAPGVGDSYIYDMLKEMLDAVLCGYCLGFHFRSYFDVISKCFRCCCSFDTAMITVGDLDISKDDWFVPEQFRVITNDAVPEN</sequence>
<organism evidence="1 2">
    <name type="scientific">Octopus vulgaris</name>
    <name type="common">Common octopus</name>
    <dbReference type="NCBI Taxonomy" id="6645"/>
    <lineage>
        <taxon>Eukaryota</taxon>
        <taxon>Metazoa</taxon>
        <taxon>Spiralia</taxon>
        <taxon>Lophotrochozoa</taxon>
        <taxon>Mollusca</taxon>
        <taxon>Cephalopoda</taxon>
        <taxon>Coleoidea</taxon>
        <taxon>Octopodiformes</taxon>
        <taxon>Octopoda</taxon>
        <taxon>Incirrata</taxon>
        <taxon>Octopodidae</taxon>
        <taxon>Octopus</taxon>
    </lineage>
</organism>
<accession>A0AA36FMZ5</accession>
<dbReference type="Proteomes" id="UP001162480">
    <property type="component" value="Chromosome 23"/>
</dbReference>
<reference evidence="1" key="1">
    <citation type="submission" date="2023-08" db="EMBL/GenBank/DDBJ databases">
        <authorList>
            <person name="Alioto T."/>
            <person name="Alioto T."/>
            <person name="Gomez Garrido J."/>
        </authorList>
    </citation>
    <scope>NUCLEOTIDE SEQUENCE</scope>
</reference>
<keyword evidence="2" id="KW-1185">Reference proteome</keyword>
<name>A0AA36FMZ5_OCTVU</name>
<gene>
    <name evidence="1" type="ORF">OCTVUL_1B000381</name>
</gene>
<protein>
    <submittedName>
        <fullName evidence="1">Uncharacterized protein</fullName>
    </submittedName>
</protein>
<evidence type="ECO:0000313" key="1">
    <source>
        <dbReference type="EMBL" id="CAI9739718.1"/>
    </source>
</evidence>
<evidence type="ECO:0000313" key="2">
    <source>
        <dbReference type="Proteomes" id="UP001162480"/>
    </source>
</evidence>
<proteinExistence type="predicted"/>